<reference evidence="1 2" key="1">
    <citation type="submission" date="2023-01" db="EMBL/GenBank/DDBJ databases">
        <authorList>
            <person name="Kreplak J."/>
        </authorList>
    </citation>
    <scope>NUCLEOTIDE SEQUENCE [LARGE SCALE GENOMIC DNA]</scope>
</reference>
<name>A0AAV1AKZ6_VICFA</name>
<evidence type="ECO:0000313" key="2">
    <source>
        <dbReference type="Proteomes" id="UP001157006"/>
    </source>
</evidence>
<accession>A0AAV1AKZ6</accession>
<dbReference type="EMBL" id="OX451739">
    <property type="protein sequence ID" value="CAI8610328.1"/>
    <property type="molecule type" value="Genomic_DNA"/>
</dbReference>
<evidence type="ECO:0000313" key="1">
    <source>
        <dbReference type="EMBL" id="CAI8610328.1"/>
    </source>
</evidence>
<dbReference type="Proteomes" id="UP001157006">
    <property type="component" value="Chromosome 4"/>
</dbReference>
<keyword evidence="2" id="KW-1185">Reference proteome</keyword>
<gene>
    <name evidence="1" type="ORF">VFH_IV176920</name>
</gene>
<organism evidence="1 2">
    <name type="scientific">Vicia faba</name>
    <name type="common">Broad bean</name>
    <name type="synonym">Faba vulgaris</name>
    <dbReference type="NCBI Taxonomy" id="3906"/>
    <lineage>
        <taxon>Eukaryota</taxon>
        <taxon>Viridiplantae</taxon>
        <taxon>Streptophyta</taxon>
        <taxon>Embryophyta</taxon>
        <taxon>Tracheophyta</taxon>
        <taxon>Spermatophyta</taxon>
        <taxon>Magnoliopsida</taxon>
        <taxon>eudicotyledons</taxon>
        <taxon>Gunneridae</taxon>
        <taxon>Pentapetalae</taxon>
        <taxon>rosids</taxon>
        <taxon>fabids</taxon>
        <taxon>Fabales</taxon>
        <taxon>Fabaceae</taxon>
        <taxon>Papilionoideae</taxon>
        <taxon>50 kb inversion clade</taxon>
        <taxon>NPAAA clade</taxon>
        <taxon>Hologalegina</taxon>
        <taxon>IRL clade</taxon>
        <taxon>Fabeae</taxon>
        <taxon>Vicia</taxon>
    </lineage>
</organism>
<protein>
    <submittedName>
        <fullName evidence="1">Uncharacterized protein</fullName>
    </submittedName>
</protein>
<dbReference type="AlphaFoldDB" id="A0AAV1AKZ6"/>
<sequence length="111" mass="12904">MNFVIEVQRRREDEGVIGGRWCGTKKPQSQETRVKFELEDIKDEVSYWNLAIVYYVLGANPPLPVIKGFARRIWKTKSVDRISMLAHGFFIVQFGNIQARRYPSNTNLDKA</sequence>
<proteinExistence type="predicted"/>